<evidence type="ECO:0000313" key="2">
    <source>
        <dbReference type="EMBL" id="AZI32335.1"/>
    </source>
</evidence>
<proteinExistence type="predicted"/>
<protein>
    <recommendedName>
        <fullName evidence="4">PorT family protein</fullName>
    </recommendedName>
</protein>
<feature type="chain" id="PRO_5018192334" description="PorT family protein" evidence="1">
    <location>
        <begin position="19"/>
        <end position="364"/>
    </location>
</feature>
<keyword evidence="3" id="KW-1185">Reference proteome</keyword>
<dbReference type="OrthoDB" id="1466811at2"/>
<evidence type="ECO:0000256" key="1">
    <source>
        <dbReference type="SAM" id="SignalP"/>
    </source>
</evidence>
<accession>A0A3G8XFP7</accession>
<keyword evidence="1" id="KW-0732">Signal</keyword>
<dbReference type="RefSeq" id="WP_125022737.1">
    <property type="nucleotide sequence ID" value="NZ_CP034159.1"/>
</dbReference>
<reference evidence="3" key="1">
    <citation type="submission" date="2018-11" db="EMBL/GenBank/DDBJ databases">
        <title>Proposal to divide the Flavobacteriaceae and reorganize its genera based on Amino Acid Identity values calculated from whole genome sequences.</title>
        <authorList>
            <person name="Nicholson A.C."/>
            <person name="Gulvik C.A."/>
            <person name="Whitney A.M."/>
            <person name="Humrighouse B.W."/>
            <person name="Bell M."/>
            <person name="Holmes B."/>
            <person name="Steigerwalt A.G."/>
            <person name="Villarma A."/>
            <person name="Sheth M."/>
            <person name="Batra D."/>
            <person name="Pryor J."/>
            <person name="Bernardet J.-F."/>
            <person name="Hugo C."/>
            <person name="Kampfer P."/>
            <person name="Newman J.D."/>
            <person name="McQuiston J.R."/>
        </authorList>
    </citation>
    <scope>NUCLEOTIDE SEQUENCE [LARGE SCALE GENOMIC DNA]</scope>
    <source>
        <strain evidence="3">G0081</strain>
    </source>
</reference>
<dbReference type="Proteomes" id="UP000270185">
    <property type="component" value="Chromosome"/>
</dbReference>
<dbReference type="KEGG" id="ccas:EIB73_03670"/>
<feature type="signal peptide" evidence="1">
    <location>
        <begin position="1"/>
        <end position="18"/>
    </location>
</feature>
<dbReference type="AlphaFoldDB" id="A0A3G8XFP7"/>
<evidence type="ECO:0000313" key="3">
    <source>
        <dbReference type="Proteomes" id="UP000270185"/>
    </source>
</evidence>
<evidence type="ECO:0008006" key="4">
    <source>
        <dbReference type="Google" id="ProtNLM"/>
    </source>
</evidence>
<gene>
    <name evidence="2" type="ORF">EIB73_03670</name>
</gene>
<name>A0A3G8XFP7_9FLAO</name>
<sequence>MKKLVLFLAMSVSATFFSQESSVLESRIQNYSKKVDSIVTREKSLMNSELSAVDESFRKSQISEVDQRNQKQLIAVKYENIINEKIAQEKEALNELTKISVNNSIMKKNDTLKNDRVGAVNSSQNSVVNISYKKKKSPKDLLRTDGLALTYGFLNLTKDAGSFDVFNNDSEMRIGNSHSFELQARRERQLGSFTSPLFIRYGLAYRADTYIPKRPQIFVQDNELLFLEDFTQGNLKRSKLRNVYITLPVDFQLVLNPKYIESEGVNYLDASKKQWRIGAGIYAGVRTRSIVKVKYHDENDKFKKDQFTLDYGVNSFLFGGKVSVSYGGLNIFIKKDFSPIFNNSAILPNKNAIQLGIDLTNLNF</sequence>
<organism evidence="2 3">
    <name type="scientific">Kaistella carnis</name>
    <dbReference type="NCBI Taxonomy" id="1241979"/>
    <lineage>
        <taxon>Bacteria</taxon>
        <taxon>Pseudomonadati</taxon>
        <taxon>Bacteroidota</taxon>
        <taxon>Flavobacteriia</taxon>
        <taxon>Flavobacteriales</taxon>
        <taxon>Weeksellaceae</taxon>
        <taxon>Chryseobacterium group</taxon>
        <taxon>Kaistella</taxon>
    </lineage>
</organism>
<dbReference type="EMBL" id="CP034159">
    <property type="protein sequence ID" value="AZI32335.1"/>
    <property type="molecule type" value="Genomic_DNA"/>
</dbReference>